<reference evidence="3 4" key="1">
    <citation type="submission" date="2018-08" db="EMBL/GenBank/DDBJ databases">
        <title>Comparative genomics of wild bee and flower associated Lactobacillus reveals potential adaptation to the bee host.</title>
        <authorList>
            <person name="Vuong H.Q."/>
            <person name="Mcfrederick Q.S."/>
        </authorList>
    </citation>
    <scope>NUCLEOTIDE SEQUENCE [LARGE SCALE GENOMIC DNA]</scope>
    <source>
        <strain evidence="3 4">HV_13</strain>
    </source>
</reference>
<dbReference type="EMBL" id="QUAV01000001">
    <property type="protein sequence ID" value="TPR26246.1"/>
    <property type="molecule type" value="Genomic_DNA"/>
</dbReference>
<comment type="caution">
    <text evidence="3">The sequence shown here is derived from an EMBL/GenBank/DDBJ whole genome shotgun (WGS) entry which is preliminary data.</text>
</comment>
<dbReference type="Proteomes" id="UP000777560">
    <property type="component" value="Unassembled WGS sequence"/>
</dbReference>
<dbReference type="InterPro" id="IPR006119">
    <property type="entry name" value="Resolv_N"/>
</dbReference>
<dbReference type="InterPro" id="IPR036162">
    <property type="entry name" value="Resolvase-like_N_sf"/>
</dbReference>
<dbReference type="RefSeq" id="WP_140925711.1">
    <property type="nucleotide sequence ID" value="NZ_QUAU01000001.1"/>
</dbReference>
<gene>
    <name evidence="3" type="ORF">DY114_00685</name>
</gene>
<protein>
    <submittedName>
        <fullName evidence="3">Recombinase family protein</fullName>
    </submittedName>
</protein>
<sequence>MTKNAILYTRCSTKKQVASFSLEHQTNLLINYINDNALNKFGLYTDSGISGKSMNNRRGIMKLIDAIKKDSNNIDYLITESFDRLSRSKKDLVDIFDLCERMGVTIISVLTPIHNLNYPQRKMMATMYAIFSEMKIDTTSEAVKKSFEQQFNSKGLISSKLPFGYYLDKDANIVIEENAKKLVCHIFHLYLAGYGYRSILNKLYMSGKTNFTIQRIKNILTNTRYKGVMVTNYGTRDDVFPVIIPMNEFNKVQMKIASKSTKILKNKFNNDGFFHKIICPICGNYLGVNAVKSSKKTYFYYYCSTGRNKPTNDKNHHNFSLKMNQFKSLLVDYIKSFLDSRVFKNKLINLLSNFIKDDLAVINSKYNNQKRKIVNQYKINKINQKELKSELKTIGKKDSYFDDIRLKLNKFYELGINGFLKDLVSQVTIDKGKYIFRMYENSVVIGKGVMNND</sequence>
<dbReference type="Gene3D" id="3.40.50.1390">
    <property type="entry name" value="Resolvase, N-terminal catalytic domain"/>
    <property type="match status" value="1"/>
</dbReference>
<feature type="domain" description="Recombinase" evidence="2">
    <location>
        <begin position="162"/>
        <end position="263"/>
    </location>
</feature>
<dbReference type="Pfam" id="PF00239">
    <property type="entry name" value="Resolvase"/>
    <property type="match status" value="1"/>
</dbReference>
<organism evidence="3 4">
    <name type="scientific">Apilactobacillus micheneri</name>
    <dbReference type="NCBI Taxonomy" id="1899430"/>
    <lineage>
        <taxon>Bacteria</taxon>
        <taxon>Bacillati</taxon>
        <taxon>Bacillota</taxon>
        <taxon>Bacilli</taxon>
        <taxon>Lactobacillales</taxon>
        <taxon>Lactobacillaceae</taxon>
        <taxon>Apilactobacillus</taxon>
    </lineage>
</organism>
<dbReference type="PROSITE" id="PS51736">
    <property type="entry name" value="RECOMBINASES_3"/>
    <property type="match status" value="1"/>
</dbReference>
<evidence type="ECO:0000259" key="1">
    <source>
        <dbReference type="PROSITE" id="PS51736"/>
    </source>
</evidence>
<dbReference type="SMART" id="SM00857">
    <property type="entry name" value="Resolvase"/>
    <property type="match status" value="1"/>
</dbReference>
<dbReference type="PANTHER" id="PTHR30461:SF23">
    <property type="entry name" value="DNA RECOMBINASE-RELATED"/>
    <property type="match status" value="1"/>
</dbReference>
<evidence type="ECO:0000313" key="3">
    <source>
        <dbReference type="EMBL" id="TPR26246.1"/>
    </source>
</evidence>
<keyword evidence="4" id="KW-1185">Reference proteome</keyword>
<dbReference type="SUPFAM" id="SSF53041">
    <property type="entry name" value="Resolvase-like"/>
    <property type="match status" value="1"/>
</dbReference>
<accession>A0ABY2Z2V0</accession>
<dbReference type="PROSITE" id="PS51737">
    <property type="entry name" value="RECOMBINASE_DNA_BIND"/>
    <property type="match status" value="1"/>
</dbReference>
<dbReference type="InterPro" id="IPR050639">
    <property type="entry name" value="SSR_resolvase"/>
</dbReference>
<proteinExistence type="predicted"/>
<dbReference type="InterPro" id="IPR038109">
    <property type="entry name" value="DNA_bind_recomb_sf"/>
</dbReference>
<evidence type="ECO:0000313" key="4">
    <source>
        <dbReference type="Proteomes" id="UP000777560"/>
    </source>
</evidence>
<name>A0ABY2Z2V0_9LACO</name>
<dbReference type="InterPro" id="IPR011109">
    <property type="entry name" value="DNA_bind_recombinase_dom"/>
</dbReference>
<dbReference type="PANTHER" id="PTHR30461">
    <property type="entry name" value="DNA-INVERTASE FROM LAMBDOID PROPHAGE"/>
    <property type="match status" value="1"/>
</dbReference>
<feature type="domain" description="Resolvase/invertase-type recombinase catalytic" evidence="1">
    <location>
        <begin position="4"/>
        <end position="155"/>
    </location>
</feature>
<dbReference type="Pfam" id="PF07508">
    <property type="entry name" value="Recombinase"/>
    <property type="match status" value="1"/>
</dbReference>
<dbReference type="CDD" id="cd00338">
    <property type="entry name" value="Ser_Recombinase"/>
    <property type="match status" value="1"/>
</dbReference>
<evidence type="ECO:0000259" key="2">
    <source>
        <dbReference type="PROSITE" id="PS51737"/>
    </source>
</evidence>
<dbReference type="Gene3D" id="3.90.1750.20">
    <property type="entry name" value="Putative Large Serine Recombinase, Chain B, Domain 2"/>
    <property type="match status" value="1"/>
</dbReference>